<gene>
    <name evidence="1" type="ORF">HPB47_015116</name>
</gene>
<keyword evidence="2" id="KW-1185">Reference proteome</keyword>
<accession>A0AC60QXV4</accession>
<reference evidence="1 2" key="1">
    <citation type="journal article" date="2020" name="Cell">
        <title>Large-Scale Comparative Analyses of Tick Genomes Elucidate Their Genetic Diversity and Vector Capacities.</title>
        <authorList>
            <consortium name="Tick Genome and Microbiome Consortium (TIGMIC)"/>
            <person name="Jia N."/>
            <person name="Wang J."/>
            <person name="Shi W."/>
            <person name="Du L."/>
            <person name="Sun Y."/>
            <person name="Zhan W."/>
            <person name="Jiang J.F."/>
            <person name="Wang Q."/>
            <person name="Zhang B."/>
            <person name="Ji P."/>
            <person name="Bell-Sakyi L."/>
            <person name="Cui X.M."/>
            <person name="Yuan T.T."/>
            <person name="Jiang B.G."/>
            <person name="Yang W.F."/>
            <person name="Lam T.T."/>
            <person name="Chang Q.C."/>
            <person name="Ding S.J."/>
            <person name="Wang X.J."/>
            <person name="Zhu J.G."/>
            <person name="Ruan X.D."/>
            <person name="Zhao L."/>
            <person name="Wei J.T."/>
            <person name="Ye R.Z."/>
            <person name="Que T.C."/>
            <person name="Du C.H."/>
            <person name="Zhou Y.H."/>
            <person name="Cheng J.X."/>
            <person name="Dai P.F."/>
            <person name="Guo W.B."/>
            <person name="Han X.H."/>
            <person name="Huang E.J."/>
            <person name="Li L.F."/>
            <person name="Wei W."/>
            <person name="Gao Y.C."/>
            <person name="Liu J.Z."/>
            <person name="Shao H.Z."/>
            <person name="Wang X."/>
            <person name="Wang C.C."/>
            <person name="Yang T.C."/>
            <person name="Huo Q.B."/>
            <person name="Li W."/>
            <person name="Chen H.Y."/>
            <person name="Chen S.E."/>
            <person name="Zhou L.G."/>
            <person name="Ni X.B."/>
            <person name="Tian J.H."/>
            <person name="Sheng Y."/>
            <person name="Liu T."/>
            <person name="Pan Y.S."/>
            <person name="Xia L.Y."/>
            <person name="Li J."/>
            <person name="Zhao F."/>
            <person name="Cao W.C."/>
        </authorList>
    </citation>
    <scope>NUCLEOTIDE SEQUENCE [LARGE SCALE GENOMIC DNA]</scope>
    <source>
        <strain evidence="1">Iper-2018</strain>
    </source>
</reference>
<proteinExistence type="predicted"/>
<evidence type="ECO:0000313" key="1">
    <source>
        <dbReference type="EMBL" id="KAG0443261.1"/>
    </source>
</evidence>
<dbReference type="EMBL" id="JABSTQ010003663">
    <property type="protein sequence ID" value="KAG0443261.1"/>
    <property type="molecule type" value="Genomic_DNA"/>
</dbReference>
<dbReference type="Proteomes" id="UP000805193">
    <property type="component" value="Unassembled WGS sequence"/>
</dbReference>
<comment type="caution">
    <text evidence="1">The sequence shown here is derived from an EMBL/GenBank/DDBJ whole genome shotgun (WGS) entry which is preliminary data.</text>
</comment>
<name>A0AC60QXV4_IXOPE</name>
<evidence type="ECO:0000313" key="2">
    <source>
        <dbReference type="Proteomes" id="UP000805193"/>
    </source>
</evidence>
<organism evidence="1 2">
    <name type="scientific">Ixodes persulcatus</name>
    <name type="common">Taiga tick</name>
    <dbReference type="NCBI Taxonomy" id="34615"/>
    <lineage>
        <taxon>Eukaryota</taxon>
        <taxon>Metazoa</taxon>
        <taxon>Ecdysozoa</taxon>
        <taxon>Arthropoda</taxon>
        <taxon>Chelicerata</taxon>
        <taxon>Arachnida</taxon>
        <taxon>Acari</taxon>
        <taxon>Parasitiformes</taxon>
        <taxon>Ixodida</taxon>
        <taxon>Ixodoidea</taxon>
        <taxon>Ixodidae</taxon>
        <taxon>Ixodinae</taxon>
        <taxon>Ixodes</taxon>
    </lineage>
</organism>
<protein>
    <submittedName>
        <fullName evidence="1">Uncharacterized protein</fullName>
    </submittedName>
</protein>
<sequence>MQKRSRYTYTKVSGAAGPGAPSPEAPPAPPYHQYHQGVLHGFLHASLQAHIQRRGPVRELVCTRLKTRHEGYSSFHVTAADDEMEKLFDPLLWPEGSLFKEFKGQLTDSRTYQAHQNVEKIRYDARHRYVTYNDGDLVWIWMPIKKPVLSSKLLRRYHCPYKVLTATSPVNYRVEPVPLPTDRRRHHQETVHVSRMKPYVPPDPTAPSTTTAARMAAP</sequence>